<dbReference type="AlphaFoldDB" id="A0AAW1AFP0"/>
<proteinExistence type="predicted"/>
<comment type="caution">
    <text evidence="2">The sequence shown here is derived from an EMBL/GenBank/DDBJ whole genome shotgun (WGS) entry which is preliminary data.</text>
</comment>
<protein>
    <submittedName>
        <fullName evidence="2">Uncharacterized protein</fullName>
    </submittedName>
</protein>
<feature type="compositionally biased region" description="Gly residues" evidence="1">
    <location>
        <begin position="56"/>
        <end position="77"/>
    </location>
</feature>
<gene>
    <name evidence="2" type="ORF">QLX08_001935</name>
</gene>
<evidence type="ECO:0000256" key="1">
    <source>
        <dbReference type="SAM" id="MobiDB-lite"/>
    </source>
</evidence>
<evidence type="ECO:0000313" key="3">
    <source>
        <dbReference type="Proteomes" id="UP001432146"/>
    </source>
</evidence>
<reference evidence="2 3" key="1">
    <citation type="submission" date="2024-05" db="EMBL/GenBank/DDBJ databases">
        <title>The nuclear and mitochondrial genome assemblies of Tetragonisca angustula (Apidae: Meliponini), a tiny yet remarkable pollinator in the Neotropics.</title>
        <authorList>
            <person name="Ferrari R."/>
            <person name="Ricardo P.C."/>
            <person name="Dias F.C."/>
            <person name="Araujo N.S."/>
            <person name="Soares D.O."/>
            <person name="Zhou Q.-S."/>
            <person name="Zhu C.-D."/>
            <person name="Coutinho L."/>
            <person name="Airas M.C."/>
            <person name="Batista T.M."/>
        </authorList>
    </citation>
    <scope>NUCLEOTIDE SEQUENCE [LARGE SCALE GENOMIC DNA]</scope>
    <source>
        <strain evidence="2">ASF017062</strain>
        <tissue evidence="2">Abdomen</tissue>
    </source>
</reference>
<dbReference type="Proteomes" id="UP001432146">
    <property type="component" value="Unassembled WGS sequence"/>
</dbReference>
<accession>A0AAW1AFP0</accession>
<evidence type="ECO:0000313" key="2">
    <source>
        <dbReference type="EMBL" id="KAK9307871.1"/>
    </source>
</evidence>
<feature type="region of interest" description="Disordered" evidence="1">
    <location>
        <begin position="51"/>
        <end position="86"/>
    </location>
</feature>
<keyword evidence="3" id="KW-1185">Reference proteome</keyword>
<sequence>MTTCEISRWKSVIGISVKRSRCVLKFRTDTLVDLPNTYKYESRYGRDQVIRSGISSGNGGGSDGGGSGAGGGGGGGGDDGDGYVQQSMNPGLLLSLEPCFVG</sequence>
<name>A0AAW1AFP0_9HYME</name>
<organism evidence="2 3">
    <name type="scientific">Tetragonisca angustula</name>
    <dbReference type="NCBI Taxonomy" id="166442"/>
    <lineage>
        <taxon>Eukaryota</taxon>
        <taxon>Metazoa</taxon>
        <taxon>Ecdysozoa</taxon>
        <taxon>Arthropoda</taxon>
        <taxon>Hexapoda</taxon>
        <taxon>Insecta</taxon>
        <taxon>Pterygota</taxon>
        <taxon>Neoptera</taxon>
        <taxon>Endopterygota</taxon>
        <taxon>Hymenoptera</taxon>
        <taxon>Apocrita</taxon>
        <taxon>Aculeata</taxon>
        <taxon>Apoidea</taxon>
        <taxon>Anthophila</taxon>
        <taxon>Apidae</taxon>
        <taxon>Tetragonisca</taxon>
    </lineage>
</organism>
<dbReference type="EMBL" id="JAWNGG020000025">
    <property type="protein sequence ID" value="KAK9307871.1"/>
    <property type="molecule type" value="Genomic_DNA"/>
</dbReference>